<protein>
    <submittedName>
        <fullName evidence="9">Arginine transporter permease subunit ArtQ</fullName>
    </submittedName>
</protein>
<accession>A0A150IXL7</accession>
<feature type="transmembrane region" description="Helical" evidence="7">
    <location>
        <begin position="48"/>
        <end position="66"/>
    </location>
</feature>
<evidence type="ECO:0000256" key="6">
    <source>
        <dbReference type="ARBA" id="ARBA00023136"/>
    </source>
</evidence>
<feature type="domain" description="ABC transmembrane type-1" evidence="8">
    <location>
        <begin position="1"/>
        <end position="77"/>
    </location>
</feature>
<dbReference type="GO" id="GO:0055085">
    <property type="term" value="P:transmembrane transport"/>
    <property type="evidence" value="ECO:0007669"/>
    <property type="project" value="InterPro"/>
</dbReference>
<dbReference type="InterPro" id="IPR043429">
    <property type="entry name" value="ArtM/GltK/GlnP/TcyL/YhdX-like"/>
</dbReference>
<dbReference type="GO" id="GO:0005886">
    <property type="term" value="C:plasma membrane"/>
    <property type="evidence" value="ECO:0007669"/>
    <property type="project" value="TreeGrafter"/>
</dbReference>
<evidence type="ECO:0000313" key="10">
    <source>
        <dbReference type="Proteomes" id="UP000075398"/>
    </source>
</evidence>
<dbReference type="EMBL" id="LNGC01000089">
    <property type="protein sequence ID" value="KYC49699.1"/>
    <property type="molecule type" value="Genomic_DNA"/>
</dbReference>
<organism evidence="9 10">
    <name type="scientific">Candidatus Methanofastidiosum methylothiophilum</name>
    <dbReference type="NCBI Taxonomy" id="1705564"/>
    <lineage>
        <taxon>Archaea</taxon>
        <taxon>Methanobacteriati</taxon>
        <taxon>Methanobacteriota</taxon>
        <taxon>Stenosarchaea group</taxon>
        <taxon>Candidatus Methanofastidiosia</taxon>
        <taxon>Candidatus Methanofastidiosales</taxon>
        <taxon>Candidatus Methanofastidiosaceae</taxon>
        <taxon>Candidatus Methanofastidiosum</taxon>
    </lineage>
</organism>
<dbReference type="PANTHER" id="PTHR30614:SF20">
    <property type="entry name" value="GLUTAMINE TRANSPORT SYSTEM PERMEASE PROTEIN GLNP"/>
    <property type="match status" value="1"/>
</dbReference>
<comment type="caution">
    <text evidence="9">The sequence shown here is derived from an EMBL/GenBank/DDBJ whole genome shotgun (WGS) entry which is preliminary data.</text>
</comment>
<dbReference type="Pfam" id="PF00528">
    <property type="entry name" value="BPD_transp_1"/>
    <property type="match status" value="1"/>
</dbReference>
<keyword evidence="3 7" id="KW-0812">Transmembrane</keyword>
<comment type="subcellular location">
    <subcellularLocation>
        <location evidence="1">Membrane</location>
        <topology evidence="1">Multi-pass membrane protein</topology>
    </subcellularLocation>
</comment>
<comment type="similarity">
    <text evidence="2">Belongs to the binding-protein-dependent transport system permease family. HisMQ subfamily.</text>
</comment>
<reference evidence="9 10" key="1">
    <citation type="journal article" date="2016" name="ISME J.">
        <title>Chasing the elusive Euryarchaeota class WSA2: genomes reveal a uniquely fastidious methyl-reducing methanogen.</title>
        <authorList>
            <person name="Nobu M.K."/>
            <person name="Narihiro T."/>
            <person name="Kuroda K."/>
            <person name="Mei R."/>
            <person name="Liu W.T."/>
        </authorList>
    </citation>
    <scope>NUCLEOTIDE SEQUENCE [LARGE SCALE GENOMIC DNA]</scope>
    <source>
        <strain evidence="9">U1lsi0528_Bin055</strain>
    </source>
</reference>
<keyword evidence="4" id="KW-0029">Amino-acid transport</keyword>
<evidence type="ECO:0000256" key="7">
    <source>
        <dbReference type="SAM" id="Phobius"/>
    </source>
</evidence>
<evidence type="ECO:0000256" key="5">
    <source>
        <dbReference type="ARBA" id="ARBA00022989"/>
    </source>
</evidence>
<keyword evidence="5 7" id="KW-1133">Transmembrane helix</keyword>
<dbReference type="Gene3D" id="1.10.3720.10">
    <property type="entry name" value="MetI-like"/>
    <property type="match status" value="1"/>
</dbReference>
<evidence type="ECO:0000256" key="1">
    <source>
        <dbReference type="ARBA" id="ARBA00004141"/>
    </source>
</evidence>
<evidence type="ECO:0000259" key="8">
    <source>
        <dbReference type="Pfam" id="PF00528"/>
    </source>
</evidence>
<sequence length="81" mass="9202">MPQATRNILPALGNEFIALLKDSSLVSVIAISELLRRGMIVYSRTYDAWTPLLGVALIYLCITIPLSRAVQYIEKRWEIHD</sequence>
<dbReference type="InterPro" id="IPR035906">
    <property type="entry name" value="MetI-like_sf"/>
</dbReference>
<evidence type="ECO:0000256" key="2">
    <source>
        <dbReference type="ARBA" id="ARBA00010072"/>
    </source>
</evidence>
<dbReference type="InterPro" id="IPR000515">
    <property type="entry name" value="MetI-like"/>
</dbReference>
<dbReference type="STRING" id="1705564.APG08_00666"/>
<dbReference type="GO" id="GO:0006865">
    <property type="term" value="P:amino acid transport"/>
    <property type="evidence" value="ECO:0007669"/>
    <property type="project" value="UniProtKB-KW"/>
</dbReference>
<name>A0A150IXL7_9EURY</name>
<dbReference type="PANTHER" id="PTHR30614">
    <property type="entry name" value="MEMBRANE COMPONENT OF AMINO ACID ABC TRANSPORTER"/>
    <property type="match status" value="1"/>
</dbReference>
<gene>
    <name evidence="9" type="ORF">AMQ22_01595</name>
</gene>
<dbReference type="SUPFAM" id="SSF161098">
    <property type="entry name" value="MetI-like"/>
    <property type="match status" value="1"/>
</dbReference>
<dbReference type="Proteomes" id="UP000075398">
    <property type="component" value="Unassembled WGS sequence"/>
</dbReference>
<keyword evidence="6 7" id="KW-0472">Membrane</keyword>
<keyword evidence="4" id="KW-0813">Transport</keyword>
<proteinExistence type="inferred from homology"/>
<evidence type="ECO:0000256" key="4">
    <source>
        <dbReference type="ARBA" id="ARBA00022970"/>
    </source>
</evidence>
<evidence type="ECO:0000313" key="9">
    <source>
        <dbReference type="EMBL" id="KYC49699.1"/>
    </source>
</evidence>
<evidence type="ECO:0000256" key="3">
    <source>
        <dbReference type="ARBA" id="ARBA00022692"/>
    </source>
</evidence>
<dbReference type="AlphaFoldDB" id="A0A150IXL7"/>